<reference evidence="1 2" key="1">
    <citation type="journal article" date="2013" name="Proc. Natl. Acad. Sci. U.S.A.">
        <title>Twelve previously unknown phage genera are ubiquitous in global oceans.</title>
        <authorList>
            <person name="Holmfeldt K."/>
            <person name="Solonenko N."/>
            <person name="Shah M."/>
            <person name="Corrier K."/>
            <person name="Riemann L."/>
            <person name="Verberkmoes N.C."/>
            <person name="Sullivan M.B."/>
        </authorList>
    </citation>
    <scope>NUCLEOTIDE SEQUENCE [LARGE SCALE GENOMIC DNA]</scope>
    <source>
        <strain evidence="1">Phi14:2</strain>
    </source>
</reference>
<dbReference type="Gene3D" id="3.40.50.300">
    <property type="entry name" value="P-loop containing nucleotide triphosphate hydrolases"/>
    <property type="match status" value="1"/>
</dbReference>
<organism evidence="1 2">
    <name type="scientific">Cellulophaga phage phi14:2</name>
    <dbReference type="NCBI Taxonomy" id="1327990"/>
    <lineage>
        <taxon>Viruses</taxon>
        <taxon>Duplodnaviria</taxon>
        <taxon>Heunggongvirae</taxon>
        <taxon>Uroviricota</taxon>
        <taxon>Caudoviricetes</taxon>
        <taxon>Crassvirales</taxon>
        <taxon>Steigviridae</taxon>
        <taxon>Asinivirinae</taxon>
        <taxon>Akihdevirus</taxon>
        <taxon>Akihdevirus balticus</taxon>
    </lineage>
</organism>
<proteinExistence type="predicted"/>
<keyword evidence="2" id="KW-1185">Reference proteome</keyword>
<dbReference type="InterPro" id="IPR027417">
    <property type="entry name" value="P-loop_NTPase"/>
</dbReference>
<accession>S0A3W0</accession>
<dbReference type="KEGG" id="vg:16797512"/>
<name>S0A3W0_9CAUD</name>
<evidence type="ECO:0000313" key="2">
    <source>
        <dbReference type="Proteomes" id="UP000014725"/>
    </source>
</evidence>
<evidence type="ECO:0000313" key="1">
    <source>
        <dbReference type="EMBL" id="AGO48918.1"/>
    </source>
</evidence>
<gene>
    <name evidence="1" type="ORF">Phi14:2_gp040</name>
</gene>
<dbReference type="EMBL" id="KC821624">
    <property type="protein sequence ID" value="AGO48918.1"/>
    <property type="molecule type" value="Genomic_DNA"/>
</dbReference>
<reference evidence="2" key="2">
    <citation type="submission" date="2013-03" db="EMBL/GenBank/DDBJ databases">
        <title>The Cellulophaga phages: a novel, diverse, and globally ubiquitous model system.</title>
        <authorList>
            <person name="Holmfeldt K."/>
            <person name="Solonenko N."/>
            <person name="Shah M."/>
            <person name="Corrier K."/>
            <person name="Riemann L."/>
            <person name="VerBerkmoes N.C."/>
            <person name="Sullivan M.B."/>
        </authorList>
    </citation>
    <scope>NUCLEOTIDE SEQUENCE [LARGE SCALE GENOMIC DNA]</scope>
</reference>
<protein>
    <submittedName>
        <fullName evidence="1">Uncharacterized protein</fullName>
    </submittedName>
</protein>
<dbReference type="GeneID" id="16797512"/>
<sequence>MSKEQKLTQVICNRLYIDSGTKIRIDPKRMRSVKEPLDQAVVDKIADLKDYLEEFEKCVTFIDSIKHPTGIYKFMEDYANSHGTTYYKDVTFTKDGKEFVHNVFDYYEADDPEEYVIIVVDHASLLTNENDLNQHGSIAKLSSEYFVKLRNRFKYSPVLIQQQASSQESVENMKANRLKPTLDGLAECKLTQRDADVVLGLFSPFRHRIKQYPESNGYDITFFKDNIRFLEVIASREGGGNTVCPLFFDGAVNFFKELPLYDDTNAIEEVKKFIKNNRKK</sequence>
<dbReference type="Proteomes" id="UP000014725">
    <property type="component" value="Segment"/>
</dbReference>